<gene>
    <name evidence="1" type="ORF">EOD43_21970</name>
</gene>
<sequence>MIGATLLALAAATASGEKLIQPPPPGFVSVLKTDQGGKSIEQLVPEKQTVAKWTDMITIQRFAGQGTDKGGRDPATWLEGWGRTFAAACPKAQHGPIGRGAVNNYPAAILAIQCAVGANDPKRESVFLRAIQGKDAFYVVQFSMRRIPSRPEVELVDRYLQAVSLCDDREARHPCPVMDAAAPRNQ</sequence>
<proteinExistence type="predicted"/>
<dbReference type="OrthoDB" id="6116092at2"/>
<evidence type="ECO:0000313" key="1">
    <source>
        <dbReference type="EMBL" id="RVT89433.1"/>
    </source>
</evidence>
<evidence type="ECO:0000313" key="2">
    <source>
        <dbReference type="Proteomes" id="UP000282971"/>
    </source>
</evidence>
<organism evidence="1 2">
    <name type="scientific">Sphingomonas crocodyli</name>
    <dbReference type="NCBI Taxonomy" id="1979270"/>
    <lineage>
        <taxon>Bacteria</taxon>
        <taxon>Pseudomonadati</taxon>
        <taxon>Pseudomonadota</taxon>
        <taxon>Alphaproteobacteria</taxon>
        <taxon>Sphingomonadales</taxon>
        <taxon>Sphingomonadaceae</taxon>
        <taxon>Sphingomonas</taxon>
    </lineage>
</organism>
<comment type="caution">
    <text evidence="1">The sequence shown here is derived from an EMBL/GenBank/DDBJ whole genome shotgun (WGS) entry which is preliminary data.</text>
</comment>
<reference evidence="1 2" key="1">
    <citation type="submission" date="2019-01" db="EMBL/GenBank/DDBJ databases">
        <authorList>
            <person name="Chen W.-M."/>
        </authorList>
    </citation>
    <scope>NUCLEOTIDE SEQUENCE [LARGE SCALE GENOMIC DNA]</scope>
    <source>
        <strain evidence="1 2">CCP-7</strain>
    </source>
</reference>
<dbReference type="RefSeq" id="WP_127746499.1">
    <property type="nucleotide sequence ID" value="NZ_SACN01000005.1"/>
</dbReference>
<protein>
    <submittedName>
        <fullName evidence="1">Uncharacterized protein</fullName>
    </submittedName>
</protein>
<dbReference type="EMBL" id="SACN01000005">
    <property type="protein sequence ID" value="RVT89433.1"/>
    <property type="molecule type" value="Genomic_DNA"/>
</dbReference>
<accession>A0A437LVM5</accession>
<dbReference type="Proteomes" id="UP000282971">
    <property type="component" value="Unassembled WGS sequence"/>
</dbReference>
<name>A0A437LVM5_9SPHN</name>
<keyword evidence="2" id="KW-1185">Reference proteome</keyword>
<dbReference type="AlphaFoldDB" id="A0A437LVM5"/>